<name>A0ABS1NSA6_9ACTN</name>
<dbReference type="Gene3D" id="3.40.366.10">
    <property type="entry name" value="Malonyl-Coenzyme A Acyl Carrier Protein, domain 2"/>
    <property type="match status" value="1"/>
</dbReference>
<organism evidence="3 4">
    <name type="scientific">Streptomyces coffeae</name>
    <dbReference type="NCBI Taxonomy" id="621382"/>
    <lineage>
        <taxon>Bacteria</taxon>
        <taxon>Bacillati</taxon>
        <taxon>Actinomycetota</taxon>
        <taxon>Actinomycetes</taxon>
        <taxon>Kitasatosporales</taxon>
        <taxon>Streptomycetaceae</taxon>
        <taxon>Streptomyces</taxon>
    </lineage>
</organism>
<comment type="caution">
    <text evidence="3">The sequence shown here is derived from an EMBL/GenBank/DDBJ whole genome shotgun (WGS) entry which is preliminary data.</text>
</comment>
<sequence length="92" mass="9735">AEVAASVSYRQAGLPAVSTVSGQRLGEGEWTTPEYWVRQVREPVRFHDALKTATVEQGVSRLLEVGPDPVLTSLAQSGSESLSAAAAVLRKG</sequence>
<feature type="non-terminal residue" evidence="3">
    <location>
        <position position="92"/>
    </location>
</feature>
<evidence type="ECO:0008006" key="5">
    <source>
        <dbReference type="Google" id="ProtNLM"/>
    </source>
</evidence>
<dbReference type="InterPro" id="IPR050091">
    <property type="entry name" value="PKS_NRPS_Biosynth_Enz"/>
</dbReference>
<dbReference type="PANTHER" id="PTHR43775">
    <property type="entry name" value="FATTY ACID SYNTHASE"/>
    <property type="match status" value="1"/>
</dbReference>
<evidence type="ECO:0000313" key="3">
    <source>
        <dbReference type="EMBL" id="MBL1102994.1"/>
    </source>
</evidence>
<keyword evidence="2" id="KW-0511">Multifunctional enzyme</keyword>
<protein>
    <recommendedName>
        <fullName evidence="5">Polyketide synthase</fullName>
    </recommendedName>
</protein>
<reference evidence="3 4" key="1">
    <citation type="submission" date="2021-01" db="EMBL/GenBank/DDBJ databases">
        <title>WGS of actinomycetes isolated from Thailand.</title>
        <authorList>
            <person name="Thawai C."/>
        </authorList>
    </citation>
    <scope>NUCLEOTIDE SEQUENCE [LARGE SCALE GENOMIC DNA]</scope>
    <source>
        <strain evidence="3 4">CA1R205</strain>
    </source>
</reference>
<dbReference type="Proteomes" id="UP000634229">
    <property type="component" value="Unassembled WGS sequence"/>
</dbReference>
<evidence type="ECO:0000256" key="2">
    <source>
        <dbReference type="ARBA" id="ARBA00023268"/>
    </source>
</evidence>
<evidence type="ECO:0000256" key="1">
    <source>
        <dbReference type="ARBA" id="ARBA00022679"/>
    </source>
</evidence>
<dbReference type="SUPFAM" id="SSF52151">
    <property type="entry name" value="FabD/lysophospholipase-like"/>
    <property type="match status" value="1"/>
</dbReference>
<feature type="non-terminal residue" evidence="3">
    <location>
        <position position="1"/>
    </location>
</feature>
<gene>
    <name evidence="3" type="ORF">JK363_41820</name>
</gene>
<dbReference type="RefSeq" id="WP_201883545.1">
    <property type="nucleotide sequence ID" value="NZ_JAERRF010000239.1"/>
</dbReference>
<keyword evidence="4" id="KW-1185">Reference proteome</keyword>
<accession>A0ABS1NSA6</accession>
<dbReference type="InterPro" id="IPR016035">
    <property type="entry name" value="Acyl_Trfase/lysoPLipase"/>
</dbReference>
<proteinExistence type="predicted"/>
<dbReference type="PANTHER" id="PTHR43775:SF51">
    <property type="entry name" value="INACTIVE PHENOLPHTHIOCEROL SYNTHESIS POLYKETIDE SYNTHASE TYPE I PKS1-RELATED"/>
    <property type="match status" value="1"/>
</dbReference>
<keyword evidence="1" id="KW-0808">Transferase</keyword>
<dbReference type="InterPro" id="IPR001227">
    <property type="entry name" value="Ac_transferase_dom_sf"/>
</dbReference>
<dbReference type="EMBL" id="JAERRF010000239">
    <property type="protein sequence ID" value="MBL1102994.1"/>
    <property type="molecule type" value="Genomic_DNA"/>
</dbReference>
<evidence type="ECO:0000313" key="4">
    <source>
        <dbReference type="Proteomes" id="UP000634229"/>
    </source>
</evidence>